<dbReference type="GO" id="GO:0005576">
    <property type="term" value="C:extracellular region"/>
    <property type="evidence" value="ECO:0007669"/>
    <property type="project" value="TreeGrafter"/>
</dbReference>
<feature type="compositionally biased region" description="Polar residues" evidence="4">
    <location>
        <begin position="334"/>
        <end position="345"/>
    </location>
</feature>
<accession>A0A8H5GBD2</accession>
<evidence type="ECO:0000256" key="4">
    <source>
        <dbReference type="SAM" id="MobiDB-lite"/>
    </source>
</evidence>
<name>A0A8H5GBD2_9AGAR</name>
<keyword evidence="6" id="KW-1185">Reference proteome</keyword>
<proteinExistence type="inferred from homology"/>
<dbReference type="PANTHER" id="PTHR31297:SF43">
    <property type="entry name" value="GLUCAN 1,3-BETA-GLUCOSIDASE 3"/>
    <property type="match status" value="1"/>
</dbReference>
<evidence type="ECO:0000313" key="6">
    <source>
        <dbReference type="Proteomes" id="UP000559027"/>
    </source>
</evidence>
<dbReference type="EMBL" id="JAACJO010000002">
    <property type="protein sequence ID" value="KAF5361892.1"/>
    <property type="molecule type" value="Genomic_DNA"/>
</dbReference>
<dbReference type="GO" id="GO:0046557">
    <property type="term" value="F:glucan endo-1,6-beta-glucosidase activity"/>
    <property type="evidence" value="ECO:0007669"/>
    <property type="project" value="TreeGrafter"/>
</dbReference>
<feature type="compositionally biased region" description="Pro residues" evidence="4">
    <location>
        <begin position="218"/>
        <end position="234"/>
    </location>
</feature>
<comment type="caution">
    <text evidence="5">The sequence shown here is derived from an EMBL/GenBank/DDBJ whole genome shotgun (WGS) entry which is preliminary data.</text>
</comment>
<dbReference type="PANTHER" id="PTHR31297">
    <property type="entry name" value="GLUCAN ENDO-1,6-BETA-GLUCOSIDASE B"/>
    <property type="match status" value="1"/>
</dbReference>
<sequence>MGFRRSRSDFESLYLPKSQPQLISSHHAPIPKPLQTSEAHSDNTLPPVTNLPESFYQEQDLFRFRKQRGVNLGSWFVLERWISDGPFRSAAQPAQSDLDVARGKNAKSILEDHWNNWITEADWAWLKDRGFNAVRIPIGYYHLAGLDPSLLEGTDFHEFTDVFVNAWAKIQEAFELAYKPTRRSRQTKSRLPLRHFQRPHLLLLQTQPKPHHTHPNHPPHTPQPLPPLTQPTPPNLIGIELLNEPHPPSDPSLQSWYTTTIKKLRSVDATIPVYIGECWRVDSYADWLVKSGGAGASGTGLTVLDHHLYRCFTSSDISTSAQVHARALDPDSEGQGTPQHFSSVSEKLGQVPGGGSGLVIGEWSGALNPGSLQSSTSGGWEETKQYIDAQLRLYDKTCAGYFFWTFKKQHPGDKGWSLRDAVGAGTFPDRIGLRLTTSSGEISIEPDEVAKAKSATKGAASESHRKWWSQFPGKYEHGKFDDGFDKGWDEALRFLTFDLNGRDSLSELGFTRAWARRQTKDHRGNYWEYEHGFLQAVNEARNFFSRRYGFT</sequence>
<dbReference type="OrthoDB" id="1887033at2759"/>
<gene>
    <name evidence="5" type="ORF">D9756_002033</name>
</gene>
<keyword evidence="3" id="KW-0326">Glycosidase</keyword>
<dbReference type="Proteomes" id="UP000559027">
    <property type="component" value="Unassembled WGS sequence"/>
</dbReference>
<dbReference type="GO" id="GO:0009251">
    <property type="term" value="P:glucan catabolic process"/>
    <property type="evidence" value="ECO:0007669"/>
    <property type="project" value="TreeGrafter"/>
</dbReference>
<organism evidence="5 6">
    <name type="scientific">Leucocoprinus leucothites</name>
    <dbReference type="NCBI Taxonomy" id="201217"/>
    <lineage>
        <taxon>Eukaryota</taxon>
        <taxon>Fungi</taxon>
        <taxon>Dikarya</taxon>
        <taxon>Basidiomycota</taxon>
        <taxon>Agaricomycotina</taxon>
        <taxon>Agaricomycetes</taxon>
        <taxon>Agaricomycetidae</taxon>
        <taxon>Agaricales</taxon>
        <taxon>Agaricineae</taxon>
        <taxon>Agaricaceae</taxon>
        <taxon>Leucocoprinus</taxon>
    </lineage>
</organism>
<evidence type="ECO:0000256" key="1">
    <source>
        <dbReference type="ARBA" id="ARBA00005641"/>
    </source>
</evidence>
<feature type="region of interest" description="Disordered" evidence="4">
    <location>
        <begin position="23"/>
        <end position="49"/>
    </location>
</feature>
<evidence type="ECO:0008006" key="7">
    <source>
        <dbReference type="Google" id="ProtNLM"/>
    </source>
</evidence>
<feature type="region of interest" description="Disordered" evidence="4">
    <location>
        <begin position="327"/>
        <end position="350"/>
    </location>
</feature>
<reference evidence="5 6" key="1">
    <citation type="journal article" date="2020" name="ISME J.">
        <title>Uncovering the hidden diversity of litter-decomposition mechanisms in mushroom-forming fungi.</title>
        <authorList>
            <person name="Floudas D."/>
            <person name="Bentzer J."/>
            <person name="Ahren D."/>
            <person name="Johansson T."/>
            <person name="Persson P."/>
            <person name="Tunlid A."/>
        </authorList>
    </citation>
    <scope>NUCLEOTIDE SEQUENCE [LARGE SCALE GENOMIC DNA]</scope>
    <source>
        <strain evidence="5 6">CBS 146.42</strain>
    </source>
</reference>
<dbReference type="GO" id="GO:0009986">
    <property type="term" value="C:cell surface"/>
    <property type="evidence" value="ECO:0007669"/>
    <property type="project" value="TreeGrafter"/>
</dbReference>
<protein>
    <recommendedName>
        <fullName evidence="7">Glycoside hydrolase family 5 domain-containing protein</fullName>
    </recommendedName>
</protein>
<dbReference type="SUPFAM" id="SSF51445">
    <property type="entry name" value="(Trans)glycosidases"/>
    <property type="match status" value="2"/>
</dbReference>
<feature type="compositionally biased region" description="Polar residues" evidence="4">
    <location>
        <begin position="34"/>
        <end position="47"/>
    </location>
</feature>
<dbReference type="AlphaFoldDB" id="A0A8H5GBD2"/>
<feature type="region of interest" description="Disordered" evidence="4">
    <location>
        <begin position="207"/>
        <end position="235"/>
    </location>
</feature>
<keyword evidence="2" id="KW-0378">Hydrolase</keyword>
<comment type="similarity">
    <text evidence="1">Belongs to the glycosyl hydrolase 5 (cellulase A) family.</text>
</comment>
<evidence type="ECO:0000256" key="2">
    <source>
        <dbReference type="ARBA" id="ARBA00022801"/>
    </source>
</evidence>
<evidence type="ECO:0000313" key="5">
    <source>
        <dbReference type="EMBL" id="KAF5361892.1"/>
    </source>
</evidence>
<evidence type="ECO:0000256" key="3">
    <source>
        <dbReference type="ARBA" id="ARBA00023295"/>
    </source>
</evidence>
<dbReference type="InterPro" id="IPR017853">
    <property type="entry name" value="GH"/>
</dbReference>
<dbReference type="Gene3D" id="3.20.20.80">
    <property type="entry name" value="Glycosidases"/>
    <property type="match status" value="2"/>
</dbReference>
<dbReference type="InterPro" id="IPR050386">
    <property type="entry name" value="Glycosyl_hydrolase_5"/>
</dbReference>